<reference evidence="10" key="1">
    <citation type="submission" date="2016-01" db="EMBL/GenBank/DDBJ databases">
        <authorList>
            <person name="Mcilroy J.S."/>
            <person name="Karst M S."/>
            <person name="Albertsen M."/>
        </authorList>
    </citation>
    <scope>NUCLEOTIDE SEQUENCE</scope>
    <source>
        <strain evidence="10">Cfx-K</strain>
    </source>
</reference>
<dbReference type="GO" id="GO:0000156">
    <property type="term" value="F:phosphorelay response regulator activity"/>
    <property type="evidence" value="ECO:0007669"/>
    <property type="project" value="TreeGrafter"/>
</dbReference>
<dbReference type="Gene3D" id="1.10.10.10">
    <property type="entry name" value="Winged helix-like DNA-binding domain superfamily/Winged helix DNA-binding domain"/>
    <property type="match status" value="1"/>
</dbReference>
<feature type="modified residue" description="4-aspartylphosphate" evidence="6">
    <location>
        <position position="64"/>
    </location>
</feature>
<keyword evidence="2" id="KW-0902">Two-component regulatory system</keyword>
<dbReference type="RefSeq" id="WP_162292499.1">
    <property type="nucleotide sequence ID" value="NZ_LN890655.1"/>
</dbReference>
<dbReference type="SMART" id="SM00448">
    <property type="entry name" value="REC"/>
    <property type="match status" value="1"/>
</dbReference>
<dbReference type="InterPro" id="IPR039420">
    <property type="entry name" value="WalR-like"/>
</dbReference>
<evidence type="ECO:0000256" key="6">
    <source>
        <dbReference type="PROSITE-ProRule" id="PRU00169"/>
    </source>
</evidence>
<dbReference type="SUPFAM" id="SSF52172">
    <property type="entry name" value="CheY-like"/>
    <property type="match status" value="1"/>
</dbReference>
<dbReference type="PROSITE" id="PS51755">
    <property type="entry name" value="OMPR_PHOB"/>
    <property type="match status" value="1"/>
</dbReference>
<dbReference type="EMBL" id="LN890655">
    <property type="protein sequence ID" value="CUS05160.2"/>
    <property type="molecule type" value="Genomic_DNA"/>
</dbReference>
<keyword evidence="1 6" id="KW-0597">Phosphoprotein</keyword>
<proteinExistence type="predicted"/>
<dbReference type="SMART" id="SM00862">
    <property type="entry name" value="Trans_reg_C"/>
    <property type="match status" value="1"/>
</dbReference>
<evidence type="ECO:0000259" key="8">
    <source>
        <dbReference type="PROSITE" id="PS50110"/>
    </source>
</evidence>
<dbReference type="PANTHER" id="PTHR48111">
    <property type="entry name" value="REGULATOR OF RPOS"/>
    <property type="match status" value="1"/>
</dbReference>
<dbReference type="Pfam" id="PF00486">
    <property type="entry name" value="Trans_reg_C"/>
    <property type="match status" value="1"/>
</dbReference>
<keyword evidence="5" id="KW-0804">Transcription</keyword>
<name>A0A160T8B2_9CHLR</name>
<feature type="DNA-binding region" description="OmpR/PhoB-type" evidence="7">
    <location>
        <begin position="140"/>
        <end position="239"/>
    </location>
</feature>
<evidence type="ECO:0000313" key="11">
    <source>
        <dbReference type="Proteomes" id="UP000215027"/>
    </source>
</evidence>
<dbReference type="CDD" id="cd00383">
    <property type="entry name" value="trans_reg_C"/>
    <property type="match status" value="1"/>
</dbReference>
<dbReference type="GO" id="GO:0000976">
    <property type="term" value="F:transcription cis-regulatory region binding"/>
    <property type="evidence" value="ECO:0007669"/>
    <property type="project" value="TreeGrafter"/>
</dbReference>
<dbReference type="GO" id="GO:0032993">
    <property type="term" value="C:protein-DNA complex"/>
    <property type="evidence" value="ECO:0007669"/>
    <property type="project" value="TreeGrafter"/>
</dbReference>
<gene>
    <name evidence="10" type="ORF">CFX0092_A3282</name>
</gene>
<dbReference type="InterPro" id="IPR011006">
    <property type="entry name" value="CheY-like_superfamily"/>
</dbReference>
<dbReference type="GO" id="GO:0005829">
    <property type="term" value="C:cytosol"/>
    <property type="evidence" value="ECO:0007669"/>
    <property type="project" value="TreeGrafter"/>
</dbReference>
<evidence type="ECO:0000256" key="4">
    <source>
        <dbReference type="ARBA" id="ARBA00023125"/>
    </source>
</evidence>
<evidence type="ECO:0000256" key="2">
    <source>
        <dbReference type="ARBA" id="ARBA00023012"/>
    </source>
</evidence>
<accession>A0A160T8B2</accession>
<evidence type="ECO:0000259" key="9">
    <source>
        <dbReference type="PROSITE" id="PS51755"/>
    </source>
</evidence>
<dbReference type="GO" id="GO:0006355">
    <property type="term" value="P:regulation of DNA-templated transcription"/>
    <property type="evidence" value="ECO:0007669"/>
    <property type="project" value="InterPro"/>
</dbReference>
<dbReference type="KEGG" id="pbf:CFX0092_A3282"/>
<dbReference type="CDD" id="cd00156">
    <property type="entry name" value="REC"/>
    <property type="match status" value="1"/>
</dbReference>
<protein>
    <submittedName>
        <fullName evidence="10">DNA-binding response regulator MtrA</fullName>
    </submittedName>
</protein>
<organism evidence="10 11">
    <name type="scientific">Candidatus Promineifilum breve</name>
    <dbReference type="NCBI Taxonomy" id="1806508"/>
    <lineage>
        <taxon>Bacteria</taxon>
        <taxon>Bacillati</taxon>
        <taxon>Chloroflexota</taxon>
        <taxon>Ardenticatenia</taxon>
        <taxon>Candidatus Promineifilales</taxon>
        <taxon>Candidatus Promineifilaceae</taxon>
        <taxon>Candidatus Promineifilum</taxon>
    </lineage>
</organism>
<evidence type="ECO:0000256" key="3">
    <source>
        <dbReference type="ARBA" id="ARBA00023015"/>
    </source>
</evidence>
<feature type="domain" description="OmpR/PhoB-type" evidence="9">
    <location>
        <begin position="140"/>
        <end position="239"/>
    </location>
</feature>
<evidence type="ECO:0000256" key="7">
    <source>
        <dbReference type="PROSITE-ProRule" id="PRU01091"/>
    </source>
</evidence>
<dbReference type="Proteomes" id="UP000215027">
    <property type="component" value="Chromosome I"/>
</dbReference>
<sequence>MTAMTSGFEETAFRILVLDDSYSMQRLVSTALQKSGFEVSTASSAEEALDNIQRHGLPHLALVDIHMPFGMNGLEFCEALLAYSDIPIIMLTAVNEDETIIQSIDKFAEDYITKPFNPGEMVARVRRVLRRMGDFAYTLSTETIVDEYLTVSFPFQRVYVNGGEIALTPTETKLLYILMRHAGQIVTTDFILRRLWPMETAYEDRLRVYVHRLRRKIEQQPEQPKYITSQRGIGYSFARN</sequence>
<feature type="domain" description="Response regulatory" evidence="8">
    <location>
        <begin position="14"/>
        <end position="129"/>
    </location>
</feature>
<dbReference type="InterPro" id="IPR001789">
    <property type="entry name" value="Sig_transdc_resp-reg_receiver"/>
</dbReference>
<evidence type="ECO:0000313" key="10">
    <source>
        <dbReference type="EMBL" id="CUS05160.2"/>
    </source>
</evidence>
<evidence type="ECO:0000256" key="5">
    <source>
        <dbReference type="ARBA" id="ARBA00023163"/>
    </source>
</evidence>
<dbReference type="PANTHER" id="PTHR48111:SF1">
    <property type="entry name" value="TWO-COMPONENT RESPONSE REGULATOR ORR33"/>
    <property type="match status" value="1"/>
</dbReference>
<dbReference type="AlphaFoldDB" id="A0A160T8B2"/>
<dbReference type="Gene3D" id="3.40.50.2300">
    <property type="match status" value="1"/>
</dbReference>
<dbReference type="InterPro" id="IPR036388">
    <property type="entry name" value="WH-like_DNA-bd_sf"/>
</dbReference>
<dbReference type="InterPro" id="IPR001867">
    <property type="entry name" value="OmpR/PhoB-type_DNA-bd"/>
</dbReference>
<keyword evidence="4 7" id="KW-0238">DNA-binding</keyword>
<evidence type="ECO:0000256" key="1">
    <source>
        <dbReference type="ARBA" id="ARBA00022553"/>
    </source>
</evidence>
<keyword evidence="11" id="KW-1185">Reference proteome</keyword>
<dbReference type="PROSITE" id="PS50110">
    <property type="entry name" value="RESPONSE_REGULATORY"/>
    <property type="match status" value="1"/>
</dbReference>
<keyword evidence="3" id="KW-0805">Transcription regulation</keyword>
<dbReference type="Pfam" id="PF00072">
    <property type="entry name" value="Response_reg"/>
    <property type="match status" value="1"/>
</dbReference>